<dbReference type="GO" id="GO:0005694">
    <property type="term" value="C:chromosome"/>
    <property type="evidence" value="ECO:0007669"/>
    <property type="project" value="TreeGrafter"/>
</dbReference>
<evidence type="ECO:0000256" key="6">
    <source>
        <dbReference type="ARBA" id="ARBA00034617"/>
    </source>
</evidence>
<dbReference type="CDD" id="cd18794">
    <property type="entry name" value="SF2_C_RecQ"/>
    <property type="match status" value="1"/>
</dbReference>
<name>A0A4P9XD38_9FUNG</name>
<dbReference type="PANTHER" id="PTHR13710">
    <property type="entry name" value="DNA HELICASE RECQ FAMILY MEMBER"/>
    <property type="match status" value="1"/>
</dbReference>
<dbReference type="SUPFAM" id="SSF52540">
    <property type="entry name" value="P-loop containing nucleoside triphosphate hydrolases"/>
    <property type="match status" value="1"/>
</dbReference>
<dbReference type="Pfam" id="PF00270">
    <property type="entry name" value="DEAD"/>
    <property type="match status" value="1"/>
</dbReference>
<dbReference type="STRING" id="1555241.A0A4P9XD38"/>
<dbReference type="GO" id="GO:0005634">
    <property type="term" value="C:nucleus"/>
    <property type="evidence" value="ECO:0007669"/>
    <property type="project" value="UniProtKB-SubCell"/>
</dbReference>
<evidence type="ECO:0000256" key="8">
    <source>
        <dbReference type="SAM" id="MobiDB-lite"/>
    </source>
</evidence>
<feature type="domain" description="Helicase C-terminal" evidence="10">
    <location>
        <begin position="285"/>
        <end position="435"/>
    </location>
</feature>
<dbReference type="OrthoDB" id="10261556at2759"/>
<dbReference type="GO" id="GO:0003676">
    <property type="term" value="F:nucleic acid binding"/>
    <property type="evidence" value="ECO:0007669"/>
    <property type="project" value="InterPro"/>
</dbReference>
<dbReference type="GO" id="GO:0043138">
    <property type="term" value="F:3'-5' DNA helicase activity"/>
    <property type="evidence" value="ECO:0007669"/>
    <property type="project" value="UniProtKB-EC"/>
</dbReference>
<dbReference type="EMBL" id="ML009990">
    <property type="protein sequence ID" value="RKO96404.1"/>
    <property type="molecule type" value="Genomic_DNA"/>
</dbReference>
<keyword evidence="2 7" id="KW-0547">Nucleotide-binding</keyword>
<dbReference type="Proteomes" id="UP000268535">
    <property type="component" value="Unassembled WGS sequence"/>
</dbReference>
<dbReference type="Proteomes" id="UP000274922">
    <property type="component" value="Unassembled WGS sequence"/>
</dbReference>
<dbReference type="PROSITE" id="PS51194">
    <property type="entry name" value="HELICASE_CTER"/>
    <property type="match status" value="1"/>
</dbReference>
<evidence type="ECO:0000256" key="3">
    <source>
        <dbReference type="ARBA" id="ARBA00022801"/>
    </source>
</evidence>
<dbReference type="GO" id="GO:0005737">
    <property type="term" value="C:cytoplasm"/>
    <property type="evidence" value="ECO:0007669"/>
    <property type="project" value="TreeGrafter"/>
</dbReference>
<dbReference type="GO" id="GO:0005524">
    <property type="term" value="F:ATP binding"/>
    <property type="evidence" value="ECO:0007669"/>
    <property type="project" value="UniProtKB-KW"/>
</dbReference>
<dbReference type="InterPro" id="IPR014001">
    <property type="entry name" value="Helicase_ATP-bd"/>
</dbReference>
<evidence type="ECO:0000259" key="10">
    <source>
        <dbReference type="PROSITE" id="PS51194"/>
    </source>
</evidence>
<evidence type="ECO:0000256" key="5">
    <source>
        <dbReference type="ARBA" id="ARBA00022840"/>
    </source>
</evidence>
<dbReference type="EC" id="5.6.2.4" evidence="7"/>
<proteinExistence type="inferred from homology"/>
<dbReference type="Gene3D" id="3.40.50.300">
    <property type="entry name" value="P-loop containing nucleotide triphosphate hydrolases"/>
    <property type="match status" value="2"/>
</dbReference>
<dbReference type="GO" id="GO:0016787">
    <property type="term" value="F:hydrolase activity"/>
    <property type="evidence" value="ECO:0007669"/>
    <property type="project" value="UniProtKB-KW"/>
</dbReference>
<evidence type="ECO:0000259" key="9">
    <source>
        <dbReference type="PROSITE" id="PS51192"/>
    </source>
</evidence>
<evidence type="ECO:0000256" key="1">
    <source>
        <dbReference type="ARBA" id="ARBA00005446"/>
    </source>
</evidence>
<evidence type="ECO:0000256" key="7">
    <source>
        <dbReference type="RuleBase" id="RU364117"/>
    </source>
</evidence>
<feature type="region of interest" description="Disordered" evidence="8">
    <location>
        <begin position="250"/>
        <end position="288"/>
    </location>
</feature>
<keyword evidence="3 7" id="KW-0378">Hydrolase</keyword>
<dbReference type="PANTHER" id="PTHR13710:SF152">
    <property type="entry name" value="ATP-DEPENDENT DNA HELICASE Q5"/>
    <property type="match status" value="1"/>
</dbReference>
<dbReference type="InterPro" id="IPR011545">
    <property type="entry name" value="DEAD/DEAH_box_helicase_dom"/>
</dbReference>
<dbReference type="GO" id="GO:0009378">
    <property type="term" value="F:four-way junction helicase activity"/>
    <property type="evidence" value="ECO:0007669"/>
    <property type="project" value="TreeGrafter"/>
</dbReference>
<dbReference type="InterPro" id="IPR004589">
    <property type="entry name" value="DNA_helicase_ATP-dep_RecQ"/>
</dbReference>
<sequence length="459" mass="50399">MALPRLAPPRSIDAALTEVFALTAFRGDQRAIIEAGMSRDDVLVLMPTGGGKSLTYQLPAVMARGVTLVVSPLVALIENQISALVALRIPCAALISSIKAPHRKAIWADLCREAPMLRMLYVTPEGLAGDGLRRLLTEMKGRGTLQRLVVDEAHCISEWGHDFRPQYRNLAWVKHALGLPVTALTASATPTVKADICRILEFGPDARTFVSSFFRANLHYEVRWKRQGDNEAVDDIKAFLNRVYRHRHKRIQSSQETEAAGPDGAPPPPHTGSPDGDSGSGSQPPAERTQGVCGIVYCHSRATCERVAGELSQAGIAATSYHAGLTAKQRSEILEDWTGTTAFTTPEGRQPIDVVVATISFGMGIDKKDVRFVIHYDMPKTLEGYYQESGRAGRDGAVSRCILYASEDDANKMNWLITKGNRRARLTQTSLKAFEAMWRYATSMTVCRHRAMLDYFGAS</sequence>
<keyword evidence="14" id="KW-1185">Reference proteome</keyword>
<evidence type="ECO:0000313" key="12">
    <source>
        <dbReference type="EMBL" id="RKP03404.1"/>
    </source>
</evidence>
<dbReference type="EMBL" id="ML014123">
    <property type="protein sequence ID" value="RKP03404.1"/>
    <property type="molecule type" value="Genomic_DNA"/>
</dbReference>
<evidence type="ECO:0000313" key="13">
    <source>
        <dbReference type="Proteomes" id="UP000268535"/>
    </source>
</evidence>
<protein>
    <recommendedName>
        <fullName evidence="7">ATP-dependent DNA helicase</fullName>
        <ecNumber evidence="7">5.6.2.4</ecNumber>
    </recommendedName>
</protein>
<reference evidence="11" key="3">
    <citation type="submission" date="2018-08" db="EMBL/GenBank/DDBJ databases">
        <title>Leveraging single-cell genomics to expand the Fungal Tree of Life.</title>
        <authorList>
            <consortium name="DOE Joint Genome Institute"/>
            <person name="Ahrendt S.R."/>
            <person name="Quandt C.A."/>
            <person name="Ciobanu D."/>
            <person name="Clum A."/>
            <person name="Salamov A."/>
            <person name="Andreopoulos B."/>
            <person name="Cheng J.-F."/>
            <person name="Woyke T."/>
            <person name="Pelin A."/>
            <person name="Henrissat B."/>
            <person name="Reynolds N."/>
            <person name="Benny G.L."/>
            <person name="Smith M.E."/>
            <person name="James T.Y."/>
            <person name="Grigoriev I.V."/>
        </authorList>
    </citation>
    <scope>NUCLEOTIDE SEQUENCE</scope>
    <source>
        <strain evidence="11">ATCC 52028</strain>
    </source>
</reference>
<dbReference type="SMART" id="SM00487">
    <property type="entry name" value="DEXDc"/>
    <property type="match status" value="1"/>
</dbReference>
<comment type="subcellular location">
    <subcellularLocation>
        <location evidence="7">Nucleus</location>
    </subcellularLocation>
</comment>
<evidence type="ECO:0000256" key="4">
    <source>
        <dbReference type="ARBA" id="ARBA00022806"/>
    </source>
</evidence>
<comment type="catalytic activity">
    <reaction evidence="7">
        <text>ATP + H2O = ADP + phosphate + H(+)</text>
        <dbReference type="Rhea" id="RHEA:13065"/>
        <dbReference type="ChEBI" id="CHEBI:15377"/>
        <dbReference type="ChEBI" id="CHEBI:15378"/>
        <dbReference type="ChEBI" id="CHEBI:30616"/>
        <dbReference type="ChEBI" id="CHEBI:43474"/>
        <dbReference type="ChEBI" id="CHEBI:456216"/>
    </reaction>
</comment>
<dbReference type="InterPro" id="IPR027417">
    <property type="entry name" value="P-loop_NTPase"/>
</dbReference>
<comment type="similarity">
    <text evidence="1 7">Belongs to the helicase family. RecQ subfamily.</text>
</comment>
<organism evidence="12 14">
    <name type="scientific">Caulochytrium protostelioides</name>
    <dbReference type="NCBI Taxonomy" id="1555241"/>
    <lineage>
        <taxon>Eukaryota</taxon>
        <taxon>Fungi</taxon>
        <taxon>Fungi incertae sedis</taxon>
        <taxon>Chytridiomycota</taxon>
        <taxon>Chytridiomycota incertae sedis</taxon>
        <taxon>Chytridiomycetes</taxon>
        <taxon>Caulochytriales</taxon>
        <taxon>Caulochytriaceae</taxon>
        <taxon>Caulochytrium</taxon>
    </lineage>
</organism>
<dbReference type="InterPro" id="IPR032284">
    <property type="entry name" value="RecQ_Zn-bd"/>
</dbReference>
<dbReference type="SMART" id="SM00490">
    <property type="entry name" value="HELICc"/>
    <property type="match status" value="1"/>
</dbReference>
<feature type="domain" description="Helicase ATP-binding" evidence="9">
    <location>
        <begin position="33"/>
        <end position="206"/>
    </location>
</feature>
<keyword evidence="4 7" id="KW-0347">Helicase</keyword>
<evidence type="ECO:0000313" key="14">
    <source>
        <dbReference type="Proteomes" id="UP000274922"/>
    </source>
</evidence>
<keyword evidence="7" id="KW-0539">Nucleus</keyword>
<dbReference type="InterPro" id="IPR001650">
    <property type="entry name" value="Helicase_C-like"/>
</dbReference>
<feature type="non-terminal residue" evidence="12">
    <location>
        <position position="459"/>
    </location>
</feature>
<dbReference type="NCBIfam" id="TIGR00614">
    <property type="entry name" value="recQ_fam"/>
    <property type="match status" value="1"/>
</dbReference>
<comment type="catalytic activity">
    <reaction evidence="6 7">
        <text>Couples ATP hydrolysis with the unwinding of duplex DNA by translocating in the 3'-5' direction.</text>
        <dbReference type="EC" id="5.6.2.4"/>
    </reaction>
</comment>
<dbReference type="AlphaFoldDB" id="A0A4P9XD38"/>
<evidence type="ECO:0000256" key="2">
    <source>
        <dbReference type="ARBA" id="ARBA00022741"/>
    </source>
</evidence>
<keyword evidence="5 7" id="KW-0067">ATP-binding</keyword>
<feature type="compositionally biased region" description="Low complexity" evidence="8">
    <location>
        <begin position="272"/>
        <end position="286"/>
    </location>
</feature>
<accession>A0A4P9XD38</accession>
<reference evidence="12" key="2">
    <citation type="submission" date="2018-04" db="EMBL/GenBank/DDBJ databases">
        <title>Leveraging single-cell genomics to expand the Fungal Tree of Life.</title>
        <authorList>
            <consortium name="DOE Joint Genome Institute"/>
            <person name="Ahrendt S.R."/>
            <person name="Quandt C.A."/>
            <person name="Ciobanu D."/>
            <person name="Clum A."/>
            <person name="Salamov A."/>
            <person name="Andreopoulos B."/>
            <person name="Cheng J.-F."/>
            <person name="Woyke T."/>
            <person name="Pelin A."/>
            <person name="Henrissat B."/>
            <person name="Benny G.L."/>
            <person name="Smith M.E."/>
            <person name="James T.Y."/>
            <person name="Grigoriev I.V."/>
        </authorList>
    </citation>
    <scope>NUCLEOTIDE SEQUENCE</scope>
    <source>
        <strain evidence="12">ATCC 52028</strain>
    </source>
</reference>
<dbReference type="Pfam" id="PF00271">
    <property type="entry name" value="Helicase_C"/>
    <property type="match status" value="1"/>
</dbReference>
<dbReference type="CDD" id="cd17920">
    <property type="entry name" value="DEXHc_RecQ"/>
    <property type="match status" value="1"/>
</dbReference>
<evidence type="ECO:0000313" key="11">
    <source>
        <dbReference type="EMBL" id="RKO96404.1"/>
    </source>
</evidence>
<dbReference type="PROSITE" id="PS51192">
    <property type="entry name" value="HELICASE_ATP_BIND_1"/>
    <property type="match status" value="1"/>
</dbReference>
<dbReference type="Pfam" id="PF16124">
    <property type="entry name" value="RecQ_Zn_bind"/>
    <property type="match status" value="1"/>
</dbReference>
<dbReference type="GO" id="GO:0000724">
    <property type="term" value="P:double-strand break repair via homologous recombination"/>
    <property type="evidence" value="ECO:0007669"/>
    <property type="project" value="TreeGrafter"/>
</dbReference>
<gene>
    <name evidence="11" type="ORF">CAUPRSCDRAFT_8191</name>
    <name evidence="12" type="ORF">CXG81DRAFT_9516</name>
</gene>
<reference evidence="13 14" key="1">
    <citation type="journal article" date="2018" name="Nat. Microbiol.">
        <title>Leveraging single-cell genomics to expand the fungal tree of life.</title>
        <authorList>
            <person name="Ahrendt S.R."/>
            <person name="Quandt C.A."/>
            <person name="Ciobanu D."/>
            <person name="Clum A."/>
            <person name="Salamov A."/>
            <person name="Andreopoulos B."/>
            <person name="Cheng J.F."/>
            <person name="Woyke T."/>
            <person name="Pelin A."/>
            <person name="Henrissat B."/>
            <person name="Reynolds N.K."/>
            <person name="Benny G.L."/>
            <person name="Smith M.E."/>
            <person name="James T.Y."/>
            <person name="Grigoriev I.V."/>
        </authorList>
    </citation>
    <scope>NUCLEOTIDE SEQUENCE [LARGE SCALE GENOMIC DNA]</scope>
    <source>
        <strain evidence="13 14">ATCC 52028</strain>
    </source>
</reference>